<gene>
    <name evidence="1" type="ORF">C7447_1011058</name>
</gene>
<keyword evidence="2" id="KW-1185">Reference proteome</keyword>
<dbReference type="AlphaFoldDB" id="A0A5S5DX67"/>
<accession>A0A5S5DX67</accession>
<dbReference type="Proteomes" id="UP000323136">
    <property type="component" value="Unassembled WGS sequence"/>
</dbReference>
<protein>
    <submittedName>
        <fullName evidence="1">Uncharacterized protein</fullName>
    </submittedName>
</protein>
<dbReference type="EMBL" id="VNIA01000001">
    <property type="protein sequence ID" value="TYQ00442.1"/>
    <property type="molecule type" value="Genomic_DNA"/>
</dbReference>
<sequence>MSKQFPTYEVLSNTAKTEKLTLLQKFAFWFRDFLENAE</sequence>
<comment type="caution">
    <text evidence="1">The sequence shown here is derived from an EMBL/GenBank/DDBJ whole genome shotgun (WGS) entry which is preliminary data.</text>
</comment>
<reference evidence="1 2" key="1">
    <citation type="submission" date="2019-07" db="EMBL/GenBank/DDBJ databases">
        <title>Genomic Encyclopedia of Type Strains, Phase IV (KMG-IV): sequencing the most valuable type-strain genomes for metagenomic binning, comparative biology and taxonomic classification.</title>
        <authorList>
            <person name="Goeker M."/>
        </authorList>
    </citation>
    <scope>NUCLEOTIDE SEQUENCE [LARGE SCALE GENOMIC DNA]</scope>
    <source>
        <strain evidence="1 2">DSM 18961</strain>
    </source>
</reference>
<evidence type="ECO:0000313" key="2">
    <source>
        <dbReference type="Proteomes" id="UP000323136"/>
    </source>
</evidence>
<name>A0A5S5DX67_9FLAO</name>
<evidence type="ECO:0000313" key="1">
    <source>
        <dbReference type="EMBL" id="TYQ00442.1"/>
    </source>
</evidence>
<proteinExistence type="predicted"/>
<organism evidence="1 2">
    <name type="scientific">Tenacibaculum adriaticum</name>
    <dbReference type="NCBI Taxonomy" id="413713"/>
    <lineage>
        <taxon>Bacteria</taxon>
        <taxon>Pseudomonadati</taxon>
        <taxon>Bacteroidota</taxon>
        <taxon>Flavobacteriia</taxon>
        <taxon>Flavobacteriales</taxon>
        <taxon>Flavobacteriaceae</taxon>
        <taxon>Tenacibaculum</taxon>
    </lineage>
</organism>